<dbReference type="PROSITE" id="PS50920">
    <property type="entry name" value="SOLCAR"/>
    <property type="match status" value="3"/>
</dbReference>
<dbReference type="PANTHER" id="PTHR45788:SF4">
    <property type="entry name" value="TRICARBOXYLATE TRANSPORT PROTEIN, MITOCHONDRIAL"/>
    <property type="match status" value="1"/>
</dbReference>
<dbReference type="EMBL" id="JARQWQ010000030">
    <property type="protein sequence ID" value="KAK2562185.1"/>
    <property type="molecule type" value="Genomic_DNA"/>
</dbReference>
<dbReference type="InterPro" id="IPR049563">
    <property type="entry name" value="TXTP-like"/>
</dbReference>
<dbReference type="InterPro" id="IPR018108">
    <property type="entry name" value="MCP_transmembrane"/>
</dbReference>
<keyword evidence="3 11" id="KW-0813">Transport</keyword>
<keyword evidence="6" id="KW-1133">Transmembrane helix</keyword>
<accession>A0AAD9QJ16</accession>
<keyword evidence="7" id="KW-0496">Mitochondrion</keyword>
<evidence type="ECO:0000256" key="11">
    <source>
        <dbReference type="RuleBase" id="RU000488"/>
    </source>
</evidence>
<evidence type="ECO:0000256" key="5">
    <source>
        <dbReference type="ARBA" id="ARBA00022737"/>
    </source>
</evidence>
<keyword evidence="5" id="KW-0677">Repeat</keyword>
<feature type="repeat" description="Solcar" evidence="10">
    <location>
        <begin position="39"/>
        <end position="127"/>
    </location>
</feature>
<evidence type="ECO:0000256" key="6">
    <source>
        <dbReference type="ARBA" id="ARBA00022989"/>
    </source>
</evidence>
<keyword evidence="13" id="KW-1185">Reference proteome</keyword>
<comment type="caution">
    <text evidence="12">The sequence shown here is derived from an EMBL/GenBank/DDBJ whole genome shotgun (WGS) entry which is preliminary data.</text>
</comment>
<reference evidence="12" key="2">
    <citation type="journal article" date="2023" name="Science">
        <title>Genomic signatures of disease resistance in endangered staghorn corals.</title>
        <authorList>
            <person name="Vollmer S.V."/>
            <person name="Selwyn J.D."/>
            <person name="Despard B.A."/>
            <person name="Roesel C.L."/>
        </authorList>
    </citation>
    <scope>NUCLEOTIDE SEQUENCE</scope>
    <source>
        <strain evidence="12">K2</strain>
    </source>
</reference>
<dbReference type="GO" id="GO:0031966">
    <property type="term" value="C:mitochondrial membrane"/>
    <property type="evidence" value="ECO:0007669"/>
    <property type="project" value="UniProtKB-SubCell"/>
</dbReference>
<proteinExistence type="inferred from homology"/>
<evidence type="ECO:0000256" key="4">
    <source>
        <dbReference type="ARBA" id="ARBA00022692"/>
    </source>
</evidence>
<comment type="subcellular location">
    <subcellularLocation>
        <location evidence="1">Mitochondrion membrane</location>
        <topology evidence="1">Multi-pass membrane protein</topology>
    </subcellularLocation>
</comment>
<evidence type="ECO:0000256" key="1">
    <source>
        <dbReference type="ARBA" id="ARBA00004225"/>
    </source>
</evidence>
<evidence type="ECO:0000313" key="12">
    <source>
        <dbReference type="EMBL" id="KAK2562185.1"/>
    </source>
</evidence>
<dbReference type="SUPFAM" id="SSF103506">
    <property type="entry name" value="Mitochondrial carrier"/>
    <property type="match status" value="1"/>
</dbReference>
<evidence type="ECO:0000256" key="10">
    <source>
        <dbReference type="PROSITE-ProRule" id="PRU00282"/>
    </source>
</evidence>
<reference evidence="12" key="1">
    <citation type="journal article" date="2023" name="G3 (Bethesda)">
        <title>Whole genome assembly and annotation of the endangered Caribbean coral Acropora cervicornis.</title>
        <authorList>
            <person name="Selwyn J.D."/>
            <person name="Vollmer S.V."/>
        </authorList>
    </citation>
    <scope>NUCLEOTIDE SEQUENCE</scope>
    <source>
        <strain evidence="12">K2</strain>
    </source>
</reference>
<keyword evidence="4 10" id="KW-0812">Transmembrane</keyword>
<dbReference type="Gene3D" id="1.50.40.10">
    <property type="entry name" value="Mitochondrial carrier domain"/>
    <property type="match status" value="1"/>
</dbReference>
<dbReference type="Pfam" id="PF00153">
    <property type="entry name" value="Mito_carr"/>
    <property type="match status" value="3"/>
</dbReference>
<evidence type="ECO:0000256" key="3">
    <source>
        <dbReference type="ARBA" id="ARBA00022448"/>
    </source>
</evidence>
<comment type="similarity">
    <text evidence="2 11">Belongs to the mitochondrial carrier (TC 2.A.29) family.</text>
</comment>
<feature type="repeat" description="Solcar" evidence="10">
    <location>
        <begin position="138"/>
        <end position="224"/>
    </location>
</feature>
<evidence type="ECO:0000256" key="8">
    <source>
        <dbReference type="ARBA" id="ARBA00023136"/>
    </source>
</evidence>
<gene>
    <name evidence="12" type="ORF">P5673_014959</name>
</gene>
<organism evidence="12 13">
    <name type="scientific">Acropora cervicornis</name>
    <name type="common">Staghorn coral</name>
    <dbReference type="NCBI Taxonomy" id="6130"/>
    <lineage>
        <taxon>Eukaryota</taxon>
        <taxon>Metazoa</taxon>
        <taxon>Cnidaria</taxon>
        <taxon>Anthozoa</taxon>
        <taxon>Hexacorallia</taxon>
        <taxon>Scleractinia</taxon>
        <taxon>Astrocoeniina</taxon>
        <taxon>Acroporidae</taxon>
        <taxon>Acropora</taxon>
    </lineage>
</organism>
<evidence type="ECO:0000256" key="9">
    <source>
        <dbReference type="ARBA" id="ARBA00042640"/>
    </source>
</evidence>
<name>A0AAD9QJ16_ACRCE</name>
<evidence type="ECO:0000313" key="13">
    <source>
        <dbReference type="Proteomes" id="UP001249851"/>
    </source>
</evidence>
<protein>
    <recommendedName>
        <fullName evidence="9">Citrate transport protein</fullName>
    </recommendedName>
</protein>
<dbReference type="Proteomes" id="UP001249851">
    <property type="component" value="Unassembled WGS sequence"/>
</dbReference>
<sequence length="327" mass="35776">MSSLESCYRGALAATPDSTTFYRRKFFCASPGGGRKGKRHPGKAILAGGIAGGLEICCTFPTEYVKTQVQLDERASRPVYKGPIDCTVKTVKNHGFFGLYRGLSSLLYGSIPKASVRFATFEYLKNEMADDDGKLTQVQTLLCGLGAGVAEAVAIVCPMETVKVKFIHDQTQPNPKFKGFFSGVASIVKTEGLGGVYKGLTATVVKQGTNQMIRFFVYSNLKSYFQGGDPSKDIGSLRTFFIGGVAGAASVFGNTPVDVVKTRMQGLDAHKYKNTLDCVMRIIKYEGIKAFYKGTVPRLGRVVFDVAFVFTFYENVMKLLDYVWETN</sequence>
<evidence type="ECO:0000256" key="2">
    <source>
        <dbReference type="ARBA" id="ARBA00006375"/>
    </source>
</evidence>
<evidence type="ECO:0000256" key="7">
    <source>
        <dbReference type="ARBA" id="ARBA00023128"/>
    </source>
</evidence>
<dbReference type="GO" id="GO:0006843">
    <property type="term" value="P:mitochondrial citrate transmembrane transport"/>
    <property type="evidence" value="ECO:0007669"/>
    <property type="project" value="TreeGrafter"/>
</dbReference>
<dbReference type="PANTHER" id="PTHR45788">
    <property type="entry name" value="SUCCINATE/FUMARATE MITOCHONDRIAL TRANSPORTER-RELATED"/>
    <property type="match status" value="1"/>
</dbReference>
<dbReference type="AlphaFoldDB" id="A0AAD9QJ16"/>
<feature type="repeat" description="Solcar" evidence="10">
    <location>
        <begin position="234"/>
        <end position="319"/>
    </location>
</feature>
<dbReference type="FunFam" id="1.50.40.10:FF:000007">
    <property type="entry name" value="Mitochondrial tricarboxylate transport protein-like"/>
    <property type="match status" value="1"/>
</dbReference>
<dbReference type="InterPro" id="IPR023395">
    <property type="entry name" value="MCP_dom_sf"/>
</dbReference>
<keyword evidence="8 10" id="KW-0472">Membrane</keyword>
<dbReference type="GO" id="GO:0071913">
    <property type="term" value="F:citrate secondary active transmembrane transporter activity"/>
    <property type="evidence" value="ECO:0007669"/>
    <property type="project" value="TreeGrafter"/>
</dbReference>